<evidence type="ECO:0000256" key="7">
    <source>
        <dbReference type="ARBA" id="ARBA00023136"/>
    </source>
</evidence>
<evidence type="ECO:0000259" key="10">
    <source>
        <dbReference type="PROSITE" id="PS50850"/>
    </source>
</evidence>
<comment type="subcellular location">
    <subcellularLocation>
        <location evidence="1">Endomembrane system</location>
        <topology evidence="1">Multi-pass membrane protein</topology>
    </subcellularLocation>
</comment>
<keyword evidence="4 9" id="KW-0812">Transmembrane</keyword>
<dbReference type="Pfam" id="PF07690">
    <property type="entry name" value="MFS_1"/>
    <property type="match status" value="1"/>
</dbReference>
<dbReference type="GO" id="GO:0005768">
    <property type="term" value="C:endosome"/>
    <property type="evidence" value="ECO:0007669"/>
    <property type="project" value="TreeGrafter"/>
</dbReference>
<keyword evidence="7 9" id="KW-0472">Membrane</keyword>
<evidence type="ECO:0000256" key="1">
    <source>
        <dbReference type="ARBA" id="ARBA00004127"/>
    </source>
</evidence>
<dbReference type="GO" id="GO:0005774">
    <property type="term" value="C:vacuolar membrane"/>
    <property type="evidence" value="ECO:0007669"/>
    <property type="project" value="TreeGrafter"/>
</dbReference>
<feature type="transmembrane region" description="Helical" evidence="9">
    <location>
        <begin position="324"/>
        <end position="341"/>
    </location>
</feature>
<dbReference type="Proteomes" id="UP000770015">
    <property type="component" value="Unassembled WGS sequence"/>
</dbReference>
<gene>
    <name evidence="11" type="ORF">F5X68DRAFT_193966</name>
</gene>
<dbReference type="GO" id="GO:0015343">
    <property type="term" value="F:siderophore-iron transmembrane transporter activity"/>
    <property type="evidence" value="ECO:0007669"/>
    <property type="project" value="TreeGrafter"/>
</dbReference>
<evidence type="ECO:0000256" key="5">
    <source>
        <dbReference type="ARBA" id="ARBA00022989"/>
    </source>
</evidence>
<feature type="transmembrane region" description="Helical" evidence="9">
    <location>
        <begin position="286"/>
        <end position="312"/>
    </location>
</feature>
<dbReference type="PANTHER" id="PTHR23501">
    <property type="entry name" value="MAJOR FACILITATOR SUPERFAMILY"/>
    <property type="match status" value="1"/>
</dbReference>
<dbReference type="PROSITE" id="PS50850">
    <property type="entry name" value="MFS"/>
    <property type="match status" value="1"/>
</dbReference>
<feature type="compositionally biased region" description="Basic and acidic residues" evidence="8">
    <location>
        <begin position="24"/>
        <end position="35"/>
    </location>
</feature>
<dbReference type="PANTHER" id="PTHR23501:SF92">
    <property type="entry name" value="GLUTATHIONE EXCHANGER 1-RELATED"/>
    <property type="match status" value="1"/>
</dbReference>
<feature type="domain" description="Major facilitator superfamily (MFS) profile" evidence="10">
    <location>
        <begin position="81"/>
        <end position="556"/>
    </location>
</feature>
<feature type="transmembrane region" description="Helical" evidence="9">
    <location>
        <begin position="79"/>
        <end position="102"/>
    </location>
</feature>
<evidence type="ECO:0000256" key="8">
    <source>
        <dbReference type="SAM" id="MobiDB-lite"/>
    </source>
</evidence>
<keyword evidence="3" id="KW-0813">Transport</keyword>
<dbReference type="InterPro" id="IPR011701">
    <property type="entry name" value="MFS"/>
</dbReference>
<name>A0A9P8V4K0_9PEZI</name>
<feature type="transmembrane region" description="Helical" evidence="9">
    <location>
        <begin position="174"/>
        <end position="192"/>
    </location>
</feature>
<feature type="transmembrane region" description="Helical" evidence="9">
    <location>
        <begin position="236"/>
        <end position="257"/>
    </location>
</feature>
<feature type="transmembrane region" description="Helical" evidence="9">
    <location>
        <begin position="146"/>
        <end position="168"/>
    </location>
</feature>
<proteinExistence type="inferred from homology"/>
<keyword evidence="6" id="KW-0406">Ion transport</keyword>
<protein>
    <submittedName>
        <fullName evidence="11">Major facilitator superfamily transporter</fullName>
    </submittedName>
</protein>
<evidence type="ECO:0000256" key="9">
    <source>
        <dbReference type="SAM" id="Phobius"/>
    </source>
</evidence>
<dbReference type="SUPFAM" id="SSF103473">
    <property type="entry name" value="MFS general substrate transporter"/>
    <property type="match status" value="1"/>
</dbReference>
<dbReference type="OrthoDB" id="4088837at2759"/>
<dbReference type="InterPro" id="IPR036259">
    <property type="entry name" value="MFS_trans_sf"/>
</dbReference>
<feature type="region of interest" description="Disordered" evidence="8">
    <location>
        <begin position="597"/>
        <end position="622"/>
    </location>
</feature>
<dbReference type="GO" id="GO:0005886">
    <property type="term" value="C:plasma membrane"/>
    <property type="evidence" value="ECO:0007669"/>
    <property type="project" value="TreeGrafter"/>
</dbReference>
<dbReference type="EMBL" id="JAGSXJ010000026">
    <property type="protein sequence ID" value="KAH6673913.1"/>
    <property type="molecule type" value="Genomic_DNA"/>
</dbReference>
<feature type="compositionally biased region" description="Basic and acidic residues" evidence="8">
    <location>
        <begin position="603"/>
        <end position="622"/>
    </location>
</feature>
<evidence type="ECO:0000256" key="4">
    <source>
        <dbReference type="ARBA" id="ARBA00022692"/>
    </source>
</evidence>
<sequence>MATVPDNRAIGSEAAPVSPTGSHPSHDLNDAEKSKIPVQDGPINFSGDEPTGGFGGAMASLGVARIEAMNSVITRWDRVGIFFGVFIAAYAYGLDGTLRYAYQPAATNDFANHSLLSTVNVLRAVIAAAAQPTAGKIADVFGRLELILVSIFFYIIGTIVMSTSTGVSSFSGGAIIYQIGYTMIILLLQVIIGDLTSTRARLLFSYIPALPFLINTWVSGNVSAAVLGATTWRWGFGMWGIIFPVCTLPLLISLWIVGRRARQAGLLDRYKTPLQEFGLKRGMVELFWRIDVIGIILLIACFALILVPLTLAGGFESTWHEARTIAPIVVGIVCVPFFLWWQTRAPHPLVPFRRMKDRGVWGAMGIALCLNFAWYMQGDYLYSVMIVAFGMSIEMATRVSSIYSFVSVVTGFTLGFIVYRVRRLKVFIVAGTCLFLVAFGLLIQFRGATETSSHVGVIAAQVLLGMAGGMFPYPAQASMQTTVIHEHLAVMTGIYLATYNVGSALGNAVSGAIWTQTLPSQLAARLEEFGNTTLAEAAYGKPFDVILEYPVGTPERAAIIDSYRYVQRLLCITGICLCVPLIAFALCTRNPHLNDEQTLASDSDEKNFNKKTEKTETPHVVA</sequence>
<feature type="transmembrane region" description="Helical" evidence="9">
    <location>
        <begin position="451"/>
        <end position="471"/>
    </location>
</feature>
<evidence type="ECO:0000313" key="11">
    <source>
        <dbReference type="EMBL" id="KAH6673913.1"/>
    </source>
</evidence>
<keyword evidence="5 9" id="KW-1133">Transmembrane helix</keyword>
<evidence type="ECO:0000313" key="12">
    <source>
        <dbReference type="Proteomes" id="UP000770015"/>
    </source>
</evidence>
<evidence type="ECO:0000256" key="2">
    <source>
        <dbReference type="ARBA" id="ARBA00008335"/>
    </source>
</evidence>
<dbReference type="InterPro" id="IPR020846">
    <property type="entry name" value="MFS_dom"/>
</dbReference>
<feature type="transmembrane region" description="Helical" evidence="9">
    <location>
        <begin position="402"/>
        <end position="419"/>
    </location>
</feature>
<feature type="transmembrane region" description="Helical" evidence="9">
    <location>
        <begin position="114"/>
        <end position="134"/>
    </location>
</feature>
<reference evidence="11" key="1">
    <citation type="journal article" date="2021" name="Nat. Commun.">
        <title>Genetic determinants of endophytism in the Arabidopsis root mycobiome.</title>
        <authorList>
            <person name="Mesny F."/>
            <person name="Miyauchi S."/>
            <person name="Thiergart T."/>
            <person name="Pickel B."/>
            <person name="Atanasova L."/>
            <person name="Karlsson M."/>
            <person name="Huettel B."/>
            <person name="Barry K.W."/>
            <person name="Haridas S."/>
            <person name="Chen C."/>
            <person name="Bauer D."/>
            <person name="Andreopoulos W."/>
            <person name="Pangilinan J."/>
            <person name="LaButti K."/>
            <person name="Riley R."/>
            <person name="Lipzen A."/>
            <person name="Clum A."/>
            <person name="Drula E."/>
            <person name="Henrissat B."/>
            <person name="Kohler A."/>
            <person name="Grigoriev I.V."/>
            <person name="Martin F.M."/>
            <person name="Hacquard S."/>
        </authorList>
    </citation>
    <scope>NUCLEOTIDE SEQUENCE</scope>
    <source>
        <strain evidence="11">MPI-SDFR-AT-0117</strain>
    </source>
</reference>
<dbReference type="Gene3D" id="1.20.1250.20">
    <property type="entry name" value="MFS general substrate transporter like domains"/>
    <property type="match status" value="2"/>
</dbReference>
<comment type="caution">
    <text evidence="11">The sequence shown here is derived from an EMBL/GenBank/DDBJ whole genome shotgun (WGS) entry which is preliminary data.</text>
</comment>
<dbReference type="AlphaFoldDB" id="A0A9P8V4K0"/>
<comment type="similarity">
    <text evidence="2">Belongs to the major facilitator superfamily.</text>
</comment>
<feature type="region of interest" description="Disordered" evidence="8">
    <location>
        <begin position="1"/>
        <end position="42"/>
    </location>
</feature>
<feature type="transmembrane region" description="Helical" evidence="9">
    <location>
        <begin position="361"/>
        <end position="382"/>
    </location>
</feature>
<feature type="transmembrane region" description="Helical" evidence="9">
    <location>
        <begin position="426"/>
        <end position="445"/>
    </location>
</feature>
<keyword evidence="12" id="KW-1185">Reference proteome</keyword>
<evidence type="ECO:0000256" key="3">
    <source>
        <dbReference type="ARBA" id="ARBA00022448"/>
    </source>
</evidence>
<feature type="transmembrane region" description="Helical" evidence="9">
    <location>
        <begin position="204"/>
        <end position="230"/>
    </location>
</feature>
<accession>A0A9P8V4K0</accession>
<dbReference type="FunFam" id="1.20.1250.20:FF:000197">
    <property type="entry name" value="Siderophore iron transporter 1"/>
    <property type="match status" value="1"/>
</dbReference>
<organism evidence="11 12">
    <name type="scientific">Plectosphaerella plurivora</name>
    <dbReference type="NCBI Taxonomy" id="936078"/>
    <lineage>
        <taxon>Eukaryota</taxon>
        <taxon>Fungi</taxon>
        <taxon>Dikarya</taxon>
        <taxon>Ascomycota</taxon>
        <taxon>Pezizomycotina</taxon>
        <taxon>Sordariomycetes</taxon>
        <taxon>Hypocreomycetidae</taxon>
        <taxon>Glomerellales</taxon>
        <taxon>Plectosphaerellaceae</taxon>
        <taxon>Plectosphaerella</taxon>
    </lineage>
</organism>
<feature type="transmembrane region" description="Helical" evidence="9">
    <location>
        <begin position="565"/>
        <end position="586"/>
    </location>
</feature>
<evidence type="ECO:0000256" key="6">
    <source>
        <dbReference type="ARBA" id="ARBA00023065"/>
    </source>
</evidence>